<evidence type="ECO:0000313" key="9">
    <source>
        <dbReference type="Proteomes" id="UP000828390"/>
    </source>
</evidence>
<dbReference type="Gene3D" id="2.170.150.20">
    <property type="entry name" value="Peptide methionine sulfoxide reductase"/>
    <property type="match status" value="1"/>
</dbReference>
<keyword evidence="4 6" id="KW-0560">Oxidoreductase</keyword>
<evidence type="ECO:0000256" key="3">
    <source>
        <dbReference type="ARBA" id="ARBA00022833"/>
    </source>
</evidence>
<dbReference type="PROSITE" id="PS51790">
    <property type="entry name" value="MSRB"/>
    <property type="match status" value="1"/>
</dbReference>
<dbReference type="GO" id="GO:0033743">
    <property type="term" value="F:peptide-methionine (R)-S-oxide reductase activity"/>
    <property type="evidence" value="ECO:0007669"/>
    <property type="project" value="UniProtKB-EC"/>
</dbReference>
<dbReference type="EMBL" id="JAIWYP010000015">
    <property type="protein sequence ID" value="KAH3704438.1"/>
    <property type="molecule type" value="Genomic_DNA"/>
</dbReference>
<comment type="function">
    <text evidence="6">Methionine-sulfoxide reductase that specifically reduces methionine (R)-sulfoxide back to methionine. While in many cases methionine oxidation is the result of random oxidation following oxidative stress, methionine oxidation is also a post-translational modification that takes place on specific residues.</text>
</comment>
<evidence type="ECO:0000256" key="1">
    <source>
        <dbReference type="ARBA" id="ARBA00007174"/>
    </source>
</evidence>
<organism evidence="8 9">
    <name type="scientific">Dreissena polymorpha</name>
    <name type="common">Zebra mussel</name>
    <name type="synonym">Mytilus polymorpha</name>
    <dbReference type="NCBI Taxonomy" id="45954"/>
    <lineage>
        <taxon>Eukaryota</taxon>
        <taxon>Metazoa</taxon>
        <taxon>Spiralia</taxon>
        <taxon>Lophotrochozoa</taxon>
        <taxon>Mollusca</taxon>
        <taxon>Bivalvia</taxon>
        <taxon>Autobranchia</taxon>
        <taxon>Heteroconchia</taxon>
        <taxon>Euheterodonta</taxon>
        <taxon>Imparidentia</taxon>
        <taxon>Neoheterodontei</taxon>
        <taxon>Myida</taxon>
        <taxon>Dreissenoidea</taxon>
        <taxon>Dreissenidae</taxon>
        <taxon>Dreissena</taxon>
    </lineage>
</organism>
<comment type="caution">
    <text evidence="8">The sequence shown here is derived from an EMBL/GenBank/DDBJ whole genome shotgun (WGS) entry which is preliminary data.</text>
</comment>
<reference evidence="8" key="1">
    <citation type="journal article" date="2019" name="bioRxiv">
        <title>The Genome of the Zebra Mussel, Dreissena polymorpha: A Resource for Invasive Species Research.</title>
        <authorList>
            <person name="McCartney M.A."/>
            <person name="Auch B."/>
            <person name="Kono T."/>
            <person name="Mallez S."/>
            <person name="Zhang Y."/>
            <person name="Obille A."/>
            <person name="Becker A."/>
            <person name="Abrahante J.E."/>
            <person name="Garbe J."/>
            <person name="Badalamenti J.P."/>
            <person name="Herman A."/>
            <person name="Mangelson H."/>
            <person name="Liachko I."/>
            <person name="Sullivan S."/>
            <person name="Sone E.D."/>
            <person name="Koren S."/>
            <person name="Silverstein K.A.T."/>
            <person name="Beckman K.B."/>
            <person name="Gohl D.M."/>
        </authorList>
    </citation>
    <scope>NUCLEOTIDE SEQUENCE</scope>
    <source>
        <strain evidence="8">Duluth1</strain>
        <tissue evidence="8">Whole animal</tissue>
    </source>
</reference>
<accession>A0A9D3YSB1</accession>
<dbReference type="Proteomes" id="UP000828390">
    <property type="component" value="Unassembled WGS sequence"/>
</dbReference>
<dbReference type="FunFam" id="2.170.150.20:FF:000001">
    <property type="entry name" value="Peptide methionine sulfoxide reductase MsrB"/>
    <property type="match status" value="1"/>
</dbReference>
<dbReference type="InterPro" id="IPR002579">
    <property type="entry name" value="Met_Sox_Rdtase_MsrB_dom"/>
</dbReference>
<comment type="catalytic activity">
    <reaction evidence="5 6">
        <text>L-methionyl-[protein] + [thioredoxin]-disulfide + H2O = L-methionyl-(R)-S-oxide-[protein] + [thioredoxin]-dithiol</text>
        <dbReference type="Rhea" id="RHEA:24164"/>
        <dbReference type="Rhea" id="RHEA-COMP:10698"/>
        <dbReference type="Rhea" id="RHEA-COMP:10700"/>
        <dbReference type="Rhea" id="RHEA-COMP:12313"/>
        <dbReference type="Rhea" id="RHEA-COMP:12314"/>
        <dbReference type="ChEBI" id="CHEBI:15377"/>
        <dbReference type="ChEBI" id="CHEBI:16044"/>
        <dbReference type="ChEBI" id="CHEBI:29950"/>
        <dbReference type="ChEBI" id="CHEBI:45764"/>
        <dbReference type="ChEBI" id="CHEBI:50058"/>
        <dbReference type="EC" id="1.8.4.12"/>
    </reaction>
</comment>
<dbReference type="InterPro" id="IPR011057">
    <property type="entry name" value="Mss4-like_sf"/>
</dbReference>
<dbReference type="GO" id="GO:0006979">
    <property type="term" value="P:response to oxidative stress"/>
    <property type="evidence" value="ECO:0007669"/>
    <property type="project" value="InterPro"/>
</dbReference>
<evidence type="ECO:0000259" key="7">
    <source>
        <dbReference type="PROSITE" id="PS51790"/>
    </source>
</evidence>
<dbReference type="NCBIfam" id="TIGR00357">
    <property type="entry name" value="peptide-methionine (R)-S-oxide reductase MsrB"/>
    <property type="match status" value="1"/>
</dbReference>
<evidence type="ECO:0000256" key="2">
    <source>
        <dbReference type="ARBA" id="ARBA00022723"/>
    </source>
</evidence>
<dbReference type="GO" id="GO:0046872">
    <property type="term" value="F:metal ion binding"/>
    <property type="evidence" value="ECO:0007669"/>
    <property type="project" value="UniProtKB-KW"/>
</dbReference>
<dbReference type="PANTHER" id="PTHR10173">
    <property type="entry name" value="METHIONINE SULFOXIDE REDUCTASE"/>
    <property type="match status" value="1"/>
</dbReference>
<reference evidence="8" key="2">
    <citation type="submission" date="2020-11" db="EMBL/GenBank/DDBJ databases">
        <authorList>
            <person name="McCartney M.A."/>
            <person name="Auch B."/>
            <person name="Kono T."/>
            <person name="Mallez S."/>
            <person name="Becker A."/>
            <person name="Gohl D.M."/>
            <person name="Silverstein K.A.T."/>
            <person name="Koren S."/>
            <person name="Bechman K.B."/>
            <person name="Herman A."/>
            <person name="Abrahante J.E."/>
            <person name="Garbe J."/>
        </authorList>
    </citation>
    <scope>NUCLEOTIDE SEQUENCE</scope>
    <source>
        <strain evidence="8">Duluth1</strain>
        <tissue evidence="8">Whole animal</tissue>
    </source>
</reference>
<dbReference type="GO" id="GO:0030091">
    <property type="term" value="P:protein repair"/>
    <property type="evidence" value="ECO:0007669"/>
    <property type="project" value="InterPro"/>
</dbReference>
<protein>
    <recommendedName>
        <fullName evidence="6">Peptide-methionine (R)-S-oxide reductase</fullName>
        <ecNumber evidence="6">1.8.4.12</ecNumber>
    </recommendedName>
</protein>
<sequence length="184" mass="21076">MALFTILRRFPTRNLSCNTILVAIDSKNLRSVSYIVATRKRCYAKPANDENFRNMTKAEWEERLTRQQFLVCREQCTEPPFSGQYNTHYDPGIYHCVCCGAELFSSKDKFNSGTGWPSFKAAFKSDKGQNVIERQDNSHGMLRIEVICRKCDSHLGHVFDDGPEPSGKRYCINSVALKFTLESQ</sequence>
<evidence type="ECO:0000313" key="8">
    <source>
        <dbReference type="EMBL" id="KAH3704438.1"/>
    </source>
</evidence>
<evidence type="ECO:0000256" key="5">
    <source>
        <dbReference type="ARBA" id="ARBA00048488"/>
    </source>
</evidence>
<dbReference type="PANTHER" id="PTHR10173:SF52">
    <property type="entry name" value="METHIONINE-R-SULFOXIDE REDUCTASE B1"/>
    <property type="match status" value="1"/>
</dbReference>
<dbReference type="Pfam" id="PF01641">
    <property type="entry name" value="SelR"/>
    <property type="match status" value="1"/>
</dbReference>
<keyword evidence="9" id="KW-1185">Reference proteome</keyword>
<dbReference type="EC" id="1.8.4.12" evidence="6"/>
<name>A0A9D3YSB1_DREPO</name>
<gene>
    <name evidence="8" type="ORF">DPMN_079494</name>
</gene>
<comment type="similarity">
    <text evidence="1 6">Belongs to the MsrB Met sulfoxide reductase family.</text>
</comment>
<dbReference type="GO" id="GO:0005737">
    <property type="term" value="C:cytoplasm"/>
    <property type="evidence" value="ECO:0007669"/>
    <property type="project" value="TreeGrafter"/>
</dbReference>
<proteinExistence type="inferred from homology"/>
<evidence type="ECO:0000256" key="4">
    <source>
        <dbReference type="ARBA" id="ARBA00023002"/>
    </source>
</evidence>
<keyword evidence="2 6" id="KW-0479">Metal-binding</keyword>
<dbReference type="InterPro" id="IPR028427">
    <property type="entry name" value="Met_Sox_Rdtase_MsrB"/>
</dbReference>
<feature type="domain" description="MsrB" evidence="7">
    <location>
        <begin position="57"/>
        <end position="182"/>
    </location>
</feature>
<keyword evidence="3 6" id="KW-0862">Zinc</keyword>
<dbReference type="SUPFAM" id="SSF51316">
    <property type="entry name" value="Mss4-like"/>
    <property type="match status" value="1"/>
</dbReference>
<comment type="cofactor">
    <cofactor evidence="6">
        <name>Zn(2+)</name>
        <dbReference type="ChEBI" id="CHEBI:29105"/>
    </cofactor>
    <text evidence="6">Binds 1 zinc ion per subunit.</text>
</comment>
<evidence type="ECO:0000256" key="6">
    <source>
        <dbReference type="RuleBase" id="RU365044"/>
    </source>
</evidence>
<dbReference type="AlphaFoldDB" id="A0A9D3YSB1"/>
<dbReference type="OrthoDB" id="44061at2759"/>